<organism evidence="3">
    <name type="scientific">hydrothermal vent metagenome</name>
    <dbReference type="NCBI Taxonomy" id="652676"/>
    <lineage>
        <taxon>unclassified sequences</taxon>
        <taxon>metagenomes</taxon>
        <taxon>ecological metagenomes</taxon>
    </lineage>
</organism>
<dbReference type="PANTHER" id="PTHR44196">
    <property type="entry name" value="DEHYDROGENASE/REDUCTASE SDR FAMILY MEMBER 7B"/>
    <property type="match status" value="1"/>
</dbReference>
<dbReference type="AlphaFoldDB" id="A0A3B0XRV2"/>
<dbReference type="Gene3D" id="3.40.50.720">
    <property type="entry name" value="NAD(P)-binding Rossmann-like Domain"/>
    <property type="match status" value="1"/>
</dbReference>
<dbReference type="PANTHER" id="PTHR44196:SF3">
    <property type="entry name" value="SHORT CHAIN DEHYDROGENASE FAMILY PROTEIN"/>
    <property type="match status" value="1"/>
</dbReference>
<evidence type="ECO:0000256" key="1">
    <source>
        <dbReference type="ARBA" id="ARBA00006484"/>
    </source>
</evidence>
<dbReference type="NCBIfam" id="NF005489">
    <property type="entry name" value="PRK07102.1"/>
    <property type="match status" value="1"/>
</dbReference>
<dbReference type="GO" id="GO:0016020">
    <property type="term" value="C:membrane"/>
    <property type="evidence" value="ECO:0007669"/>
    <property type="project" value="TreeGrafter"/>
</dbReference>
<keyword evidence="2" id="KW-0560">Oxidoreductase</keyword>
<sequence>MKKILIIGATSAIAEACSKLFATDKDQLYLLARNEERLSTLSKDLLIRGAASVEYSVFDVNDSDKVEQILTHAIDVLKGIDTVLIAHGTLPDQKVCEADYSECLTALNTNMISTIQILTILANIFEAQGHGSIVAISSVAGDRGRQSNYIYGTAKGAISIFMQGLRNRLSKKGVDVITIKPGFVDSPMTADFDKGPLWAKPDDIARGIIKAIEKGKNDVYLPLFWWPIMLIIKSIPEFIFKKMSL</sequence>
<evidence type="ECO:0000256" key="2">
    <source>
        <dbReference type="ARBA" id="ARBA00023002"/>
    </source>
</evidence>
<comment type="similarity">
    <text evidence="1">Belongs to the short-chain dehydrogenases/reductases (SDR) family.</text>
</comment>
<evidence type="ECO:0000313" key="3">
    <source>
        <dbReference type="EMBL" id="VAW65922.1"/>
    </source>
</evidence>
<dbReference type="EMBL" id="UOFI01000071">
    <property type="protein sequence ID" value="VAW65922.1"/>
    <property type="molecule type" value="Genomic_DNA"/>
</dbReference>
<dbReference type="GO" id="GO:0016491">
    <property type="term" value="F:oxidoreductase activity"/>
    <property type="evidence" value="ECO:0007669"/>
    <property type="project" value="UniProtKB-KW"/>
</dbReference>
<gene>
    <name evidence="3" type="ORF">MNBD_GAMMA09-225</name>
</gene>
<dbReference type="PROSITE" id="PS00061">
    <property type="entry name" value="ADH_SHORT"/>
    <property type="match status" value="1"/>
</dbReference>
<dbReference type="InterPro" id="IPR020904">
    <property type="entry name" value="Sc_DH/Rdtase_CS"/>
</dbReference>
<reference evidence="3" key="1">
    <citation type="submission" date="2018-06" db="EMBL/GenBank/DDBJ databases">
        <authorList>
            <person name="Zhirakovskaya E."/>
        </authorList>
    </citation>
    <scope>NUCLEOTIDE SEQUENCE</scope>
</reference>
<dbReference type="Pfam" id="PF00106">
    <property type="entry name" value="adh_short"/>
    <property type="match status" value="1"/>
</dbReference>
<protein>
    <submittedName>
        <fullName evidence="3">Oxidoreductase, short-chain dehydrogenase/reductase family</fullName>
    </submittedName>
</protein>
<dbReference type="InterPro" id="IPR036291">
    <property type="entry name" value="NAD(P)-bd_dom_sf"/>
</dbReference>
<name>A0A3B0XRV2_9ZZZZ</name>
<proteinExistence type="inferred from homology"/>
<dbReference type="SUPFAM" id="SSF51735">
    <property type="entry name" value="NAD(P)-binding Rossmann-fold domains"/>
    <property type="match status" value="1"/>
</dbReference>
<dbReference type="PRINTS" id="PR00081">
    <property type="entry name" value="GDHRDH"/>
</dbReference>
<accession>A0A3B0XRV2</accession>
<dbReference type="InterPro" id="IPR002347">
    <property type="entry name" value="SDR_fam"/>
</dbReference>